<sequence>MSEILTSVSVAIDEVKKRGLKPLLITEDSVEREFHENYPEMKDGERDSVVVGLVPDKFNYEVLNRAFRLLKANPSAPIIAIHKGKYYQTDF</sequence>
<reference evidence="2" key="1">
    <citation type="submission" date="2025-08" db="UniProtKB">
        <authorList>
            <consortium name="RefSeq"/>
        </authorList>
    </citation>
    <scope>IDENTIFICATION</scope>
</reference>
<dbReference type="AlphaFoldDB" id="A0A3Q0ISI3"/>
<dbReference type="STRING" id="121845.A0A3Q0ISI3"/>
<dbReference type="PaxDb" id="121845-A0A3Q0ISI3"/>
<dbReference type="InterPro" id="IPR023214">
    <property type="entry name" value="HAD_sf"/>
</dbReference>
<evidence type="ECO:0000313" key="1">
    <source>
        <dbReference type="Proteomes" id="UP000079169"/>
    </source>
</evidence>
<evidence type="ECO:0000313" key="2">
    <source>
        <dbReference type="RefSeq" id="XP_026677310.1"/>
    </source>
</evidence>
<dbReference type="KEGG" id="dci:103506478"/>
<keyword evidence="1" id="KW-1185">Reference proteome</keyword>
<dbReference type="GeneID" id="103506478"/>
<dbReference type="RefSeq" id="XP_026677310.1">
    <property type="nucleotide sequence ID" value="XM_026821509.1"/>
</dbReference>
<organism evidence="1 2">
    <name type="scientific">Diaphorina citri</name>
    <name type="common">Asian citrus psyllid</name>
    <dbReference type="NCBI Taxonomy" id="121845"/>
    <lineage>
        <taxon>Eukaryota</taxon>
        <taxon>Metazoa</taxon>
        <taxon>Ecdysozoa</taxon>
        <taxon>Arthropoda</taxon>
        <taxon>Hexapoda</taxon>
        <taxon>Insecta</taxon>
        <taxon>Pterygota</taxon>
        <taxon>Neoptera</taxon>
        <taxon>Paraneoptera</taxon>
        <taxon>Hemiptera</taxon>
        <taxon>Sternorrhyncha</taxon>
        <taxon>Psylloidea</taxon>
        <taxon>Psyllidae</taxon>
        <taxon>Diaphorininae</taxon>
        <taxon>Diaphorina</taxon>
    </lineage>
</organism>
<gene>
    <name evidence="2" type="primary">LOC103506478</name>
</gene>
<name>A0A3Q0ISI3_DIACI</name>
<dbReference type="Proteomes" id="UP000079169">
    <property type="component" value="Unplaced"/>
</dbReference>
<proteinExistence type="predicted"/>
<dbReference type="Gene3D" id="3.40.50.1000">
    <property type="entry name" value="HAD superfamily/HAD-like"/>
    <property type="match status" value="1"/>
</dbReference>
<accession>A0A3Q0ISI3</accession>
<protein>
    <submittedName>
        <fullName evidence="2">Haloacid dehalogenase-like hydrolase domain-containing protein 2</fullName>
    </submittedName>
</protein>